<sequence length="117" mass="12440">MSGSYLDEDEVSAARASELVGAGSAWLLDVREAHEWEAGHAPDAHHIPLYELQTRQHELPEDQQILVVCHSGGRSRLATDALNRADYPAANVAGGMSAWQAHGAAVVRDDGSAGDVV</sequence>
<reference evidence="2" key="1">
    <citation type="journal article" date="2014" name="Int. J. Syst. Evol. Microbiol.">
        <title>Complete genome sequence of Corynebacterium casei LMG S-19264T (=DSM 44701T), isolated from a smear-ripened cheese.</title>
        <authorList>
            <consortium name="US DOE Joint Genome Institute (JGI-PGF)"/>
            <person name="Walter F."/>
            <person name="Albersmeier A."/>
            <person name="Kalinowski J."/>
            <person name="Ruckert C."/>
        </authorList>
    </citation>
    <scope>NUCLEOTIDE SEQUENCE</scope>
    <source>
        <strain evidence="2">VKM Ac-1401</strain>
    </source>
</reference>
<evidence type="ECO:0000259" key="1">
    <source>
        <dbReference type="PROSITE" id="PS50206"/>
    </source>
</evidence>
<dbReference type="EMBL" id="BSEN01000015">
    <property type="protein sequence ID" value="GLJ78237.1"/>
    <property type="molecule type" value="Genomic_DNA"/>
</dbReference>
<evidence type="ECO:0000313" key="2">
    <source>
        <dbReference type="EMBL" id="GLJ78237.1"/>
    </source>
</evidence>
<dbReference type="Pfam" id="PF00581">
    <property type="entry name" value="Rhodanese"/>
    <property type="match status" value="1"/>
</dbReference>
<accession>A0A9W6HE51</accession>
<protein>
    <submittedName>
        <fullName evidence="2">Sulfurtransferase</fullName>
    </submittedName>
</protein>
<dbReference type="Gene3D" id="3.40.250.10">
    <property type="entry name" value="Rhodanese-like domain"/>
    <property type="match status" value="1"/>
</dbReference>
<dbReference type="Proteomes" id="UP001142372">
    <property type="component" value="Unassembled WGS sequence"/>
</dbReference>
<dbReference type="SUPFAM" id="SSF52821">
    <property type="entry name" value="Rhodanese/Cell cycle control phosphatase"/>
    <property type="match status" value="1"/>
</dbReference>
<comment type="caution">
    <text evidence="2">The sequence shown here is derived from an EMBL/GenBank/DDBJ whole genome shotgun (WGS) entry which is preliminary data.</text>
</comment>
<evidence type="ECO:0000313" key="3">
    <source>
        <dbReference type="Proteomes" id="UP001142372"/>
    </source>
</evidence>
<gene>
    <name evidence="2" type="ORF">GCM10017584_38110</name>
</gene>
<dbReference type="PROSITE" id="PS50206">
    <property type="entry name" value="RHODANESE_3"/>
    <property type="match status" value="1"/>
</dbReference>
<dbReference type="InterPro" id="IPR036873">
    <property type="entry name" value="Rhodanese-like_dom_sf"/>
</dbReference>
<feature type="domain" description="Rhodanese" evidence="1">
    <location>
        <begin position="21"/>
        <end position="108"/>
    </location>
</feature>
<dbReference type="AlphaFoldDB" id="A0A9W6HE51"/>
<dbReference type="RefSeq" id="WP_271178825.1">
    <property type="nucleotide sequence ID" value="NZ_BAAAJO010000003.1"/>
</dbReference>
<dbReference type="PANTHER" id="PTHR43031">
    <property type="entry name" value="FAD-DEPENDENT OXIDOREDUCTASE"/>
    <property type="match status" value="1"/>
</dbReference>
<organism evidence="2 3">
    <name type="scientific">Leifsonia poae</name>
    <dbReference type="NCBI Taxonomy" id="110933"/>
    <lineage>
        <taxon>Bacteria</taxon>
        <taxon>Bacillati</taxon>
        <taxon>Actinomycetota</taxon>
        <taxon>Actinomycetes</taxon>
        <taxon>Micrococcales</taxon>
        <taxon>Microbacteriaceae</taxon>
        <taxon>Leifsonia</taxon>
    </lineage>
</organism>
<dbReference type="InterPro" id="IPR001763">
    <property type="entry name" value="Rhodanese-like_dom"/>
</dbReference>
<name>A0A9W6HE51_9MICO</name>
<dbReference type="InterPro" id="IPR050229">
    <property type="entry name" value="GlpE_sulfurtransferase"/>
</dbReference>
<proteinExistence type="predicted"/>
<keyword evidence="3" id="KW-1185">Reference proteome</keyword>
<reference evidence="2" key="2">
    <citation type="submission" date="2023-01" db="EMBL/GenBank/DDBJ databases">
        <authorList>
            <person name="Sun Q."/>
            <person name="Evtushenko L."/>
        </authorList>
    </citation>
    <scope>NUCLEOTIDE SEQUENCE</scope>
    <source>
        <strain evidence="2">VKM Ac-1401</strain>
    </source>
</reference>
<dbReference type="SMART" id="SM00450">
    <property type="entry name" value="RHOD"/>
    <property type="match status" value="1"/>
</dbReference>
<dbReference type="CDD" id="cd00158">
    <property type="entry name" value="RHOD"/>
    <property type="match status" value="1"/>
</dbReference>
<dbReference type="PANTHER" id="PTHR43031:SF1">
    <property type="entry name" value="PYRIDINE NUCLEOTIDE-DISULPHIDE OXIDOREDUCTASE"/>
    <property type="match status" value="1"/>
</dbReference>